<reference evidence="2" key="1">
    <citation type="submission" date="2011-02" db="EMBL/GenBank/DDBJ databases">
        <title>The genome of the leaf-cutting ant Acromyrmex echinatior suggests key adaptations to social evolution and fungus farming.</title>
        <authorList>
            <person name="Nygaard S."/>
            <person name="Zhang G."/>
        </authorList>
    </citation>
    <scope>NUCLEOTIDE SEQUENCE</scope>
</reference>
<protein>
    <submittedName>
        <fullName evidence="2">Uncharacterized protein</fullName>
    </submittedName>
</protein>
<gene>
    <name evidence="2" type="ORF">G5I_10746</name>
</gene>
<organism evidence="3">
    <name type="scientific">Acromyrmex echinatior</name>
    <name type="common">Panamanian leafcutter ant</name>
    <name type="synonym">Acromyrmex octospinosus echinatior</name>
    <dbReference type="NCBI Taxonomy" id="103372"/>
    <lineage>
        <taxon>Eukaryota</taxon>
        <taxon>Metazoa</taxon>
        <taxon>Ecdysozoa</taxon>
        <taxon>Arthropoda</taxon>
        <taxon>Hexapoda</taxon>
        <taxon>Insecta</taxon>
        <taxon>Pterygota</taxon>
        <taxon>Neoptera</taxon>
        <taxon>Endopterygota</taxon>
        <taxon>Hymenoptera</taxon>
        <taxon>Apocrita</taxon>
        <taxon>Aculeata</taxon>
        <taxon>Formicoidea</taxon>
        <taxon>Formicidae</taxon>
        <taxon>Myrmicinae</taxon>
        <taxon>Acromyrmex</taxon>
    </lineage>
</organism>
<evidence type="ECO:0000313" key="3">
    <source>
        <dbReference type="Proteomes" id="UP000007755"/>
    </source>
</evidence>
<dbReference type="Proteomes" id="UP000007755">
    <property type="component" value="Unassembled WGS sequence"/>
</dbReference>
<evidence type="ECO:0000256" key="1">
    <source>
        <dbReference type="SAM" id="MobiDB-lite"/>
    </source>
</evidence>
<keyword evidence="3" id="KW-1185">Reference proteome</keyword>
<dbReference type="AlphaFoldDB" id="F4WXQ6"/>
<dbReference type="EMBL" id="GL888427">
    <property type="protein sequence ID" value="EGI60984.1"/>
    <property type="molecule type" value="Genomic_DNA"/>
</dbReference>
<sequence>MGLIQVQRQCRRLYDDEEHLGDRRARNFLVVHRRRTCTPLCMRVQHTHKRTLANHISKPVRGGWGIEETNKQAEERRETTDGKRSITRFPDPPLGARLCIFAFRRGASQTKTACSENGLLDVSSASRDASFGQRKKKRRRNEEYCENERKEGK</sequence>
<feature type="region of interest" description="Disordered" evidence="1">
    <location>
        <begin position="125"/>
        <end position="153"/>
    </location>
</feature>
<name>F4WXQ6_ACREC</name>
<proteinExistence type="predicted"/>
<feature type="compositionally biased region" description="Basic and acidic residues" evidence="1">
    <location>
        <begin position="140"/>
        <end position="153"/>
    </location>
</feature>
<feature type="region of interest" description="Disordered" evidence="1">
    <location>
        <begin position="69"/>
        <end position="89"/>
    </location>
</feature>
<accession>F4WXQ6</accession>
<dbReference type="InParanoid" id="F4WXQ6"/>
<evidence type="ECO:0000313" key="2">
    <source>
        <dbReference type="EMBL" id="EGI60984.1"/>
    </source>
</evidence>
<feature type="compositionally biased region" description="Basic and acidic residues" evidence="1">
    <location>
        <begin position="69"/>
        <end position="84"/>
    </location>
</feature>